<feature type="domain" description="USP" evidence="10">
    <location>
        <begin position="605"/>
        <end position="955"/>
    </location>
</feature>
<dbReference type="OrthoDB" id="292964at2759"/>
<feature type="compositionally biased region" description="Polar residues" evidence="8">
    <location>
        <begin position="464"/>
        <end position="481"/>
    </location>
</feature>
<feature type="compositionally biased region" description="Low complexity" evidence="8">
    <location>
        <begin position="182"/>
        <end position="198"/>
    </location>
</feature>
<keyword evidence="6 7" id="KW-0788">Thiol protease</keyword>
<keyword evidence="4 7" id="KW-0833">Ubl conjugation pathway</keyword>
<evidence type="ECO:0000259" key="10">
    <source>
        <dbReference type="PROSITE" id="PS50235"/>
    </source>
</evidence>
<dbReference type="EC" id="3.4.19.12" evidence="7"/>
<evidence type="ECO:0000256" key="3">
    <source>
        <dbReference type="ARBA" id="ARBA00022670"/>
    </source>
</evidence>
<dbReference type="Gene3D" id="3.40.250.10">
    <property type="entry name" value="Rhodanese-like domain"/>
    <property type="match status" value="1"/>
</dbReference>
<dbReference type="InterPro" id="IPR015063">
    <property type="entry name" value="USP8_dimer"/>
</dbReference>
<evidence type="ECO:0000256" key="6">
    <source>
        <dbReference type="ARBA" id="ARBA00022807"/>
    </source>
</evidence>
<dbReference type="InterPro" id="IPR050185">
    <property type="entry name" value="Ub_carboxyl-term_hydrolase"/>
</dbReference>
<evidence type="ECO:0000313" key="12">
    <source>
        <dbReference type="Proteomes" id="UP000650833"/>
    </source>
</evidence>
<dbReference type="InterPro" id="IPR038765">
    <property type="entry name" value="Papain-like_cys_pep_sf"/>
</dbReference>
<keyword evidence="5 7" id="KW-0378">Hydrolase</keyword>
<dbReference type="InterPro" id="IPR018200">
    <property type="entry name" value="USP_CS"/>
</dbReference>
<comment type="catalytic activity">
    <reaction evidence="1 7">
        <text>Thiol-dependent hydrolysis of ester, thioester, amide, peptide and isopeptide bonds formed by the C-terminal Gly of ubiquitin (a 76-residue protein attached to proteins as an intracellular targeting signal).</text>
        <dbReference type="EC" id="3.4.19.12"/>
    </reaction>
</comment>
<comment type="caution">
    <text evidence="11">The sequence shown here is derived from an EMBL/GenBank/DDBJ whole genome shotgun (WGS) entry which is preliminary data.</text>
</comment>
<protein>
    <recommendedName>
        <fullName evidence="7">Ubiquitin carboxyl-terminal hydrolase</fullName>
        <ecNumber evidence="7">3.4.19.12</ecNumber>
    </recommendedName>
</protein>
<dbReference type="InterPro" id="IPR028889">
    <property type="entry name" value="USP"/>
</dbReference>
<feature type="domain" description="Rhodanese" evidence="9">
    <location>
        <begin position="258"/>
        <end position="378"/>
    </location>
</feature>
<dbReference type="GO" id="GO:0004843">
    <property type="term" value="F:cysteine-type deubiquitinase activity"/>
    <property type="evidence" value="ECO:0007669"/>
    <property type="project" value="UniProtKB-UniRule"/>
</dbReference>
<reference evidence="11" key="1">
    <citation type="submission" date="2020-12" db="EMBL/GenBank/DDBJ databases">
        <title>Metabolic potential, ecology and presence of endohyphal bacteria is reflected in genomic diversity of Mucoromycotina.</title>
        <authorList>
            <person name="Muszewska A."/>
            <person name="Okrasinska A."/>
            <person name="Steczkiewicz K."/>
            <person name="Drgas O."/>
            <person name="Orlowska M."/>
            <person name="Perlinska-Lenart U."/>
            <person name="Aleksandrzak-Piekarczyk T."/>
            <person name="Szatraj K."/>
            <person name="Zielenkiewicz U."/>
            <person name="Pilsyk S."/>
            <person name="Malc E."/>
            <person name="Mieczkowski P."/>
            <person name="Kruszewska J.S."/>
            <person name="Biernat P."/>
            <person name="Pawlowska J."/>
        </authorList>
    </citation>
    <scope>NUCLEOTIDE SEQUENCE</scope>
    <source>
        <strain evidence="11">CBS 226.32</strain>
    </source>
</reference>
<evidence type="ECO:0000256" key="1">
    <source>
        <dbReference type="ARBA" id="ARBA00000707"/>
    </source>
</evidence>
<dbReference type="PANTHER" id="PTHR21646:SF95">
    <property type="entry name" value="UBIQUITIN CARBOXYL-TERMINAL HYDROLASE 4-RELATED"/>
    <property type="match status" value="1"/>
</dbReference>
<dbReference type="Gene3D" id="1.20.58.80">
    <property type="entry name" value="Phosphotransferase system, lactose/cellobiose-type IIA subunit"/>
    <property type="match status" value="1"/>
</dbReference>
<dbReference type="PROSITE" id="PS50206">
    <property type="entry name" value="RHODANESE_3"/>
    <property type="match status" value="1"/>
</dbReference>
<comment type="similarity">
    <text evidence="2 7">Belongs to the peptidase C19 family.</text>
</comment>
<dbReference type="SUPFAM" id="SSF52821">
    <property type="entry name" value="Rhodanese/Cell cycle control phosphatase"/>
    <property type="match status" value="1"/>
</dbReference>
<evidence type="ECO:0000259" key="9">
    <source>
        <dbReference type="PROSITE" id="PS50206"/>
    </source>
</evidence>
<dbReference type="AlphaFoldDB" id="A0A8H7R5G9"/>
<evidence type="ECO:0000256" key="2">
    <source>
        <dbReference type="ARBA" id="ARBA00009085"/>
    </source>
</evidence>
<dbReference type="GO" id="GO:0006508">
    <property type="term" value="P:proteolysis"/>
    <property type="evidence" value="ECO:0007669"/>
    <property type="project" value="UniProtKB-KW"/>
</dbReference>
<dbReference type="InterPro" id="IPR036873">
    <property type="entry name" value="Rhodanese-like_dom_sf"/>
</dbReference>
<dbReference type="PROSITE" id="PS50235">
    <property type="entry name" value="USP_3"/>
    <property type="match status" value="1"/>
</dbReference>
<evidence type="ECO:0000256" key="8">
    <source>
        <dbReference type="SAM" id="MobiDB-lite"/>
    </source>
</evidence>
<dbReference type="Pfam" id="PF08969">
    <property type="entry name" value="USP8_dimer"/>
    <property type="match status" value="1"/>
</dbReference>
<gene>
    <name evidence="11" type="ORF">INT46_010900</name>
</gene>
<accession>A0A8H7R5G9</accession>
<dbReference type="Gene3D" id="3.90.70.10">
    <property type="entry name" value="Cysteine proteinases"/>
    <property type="match status" value="1"/>
</dbReference>
<dbReference type="PROSITE" id="PS00973">
    <property type="entry name" value="USP_2"/>
    <property type="match status" value="1"/>
</dbReference>
<organism evidence="11 12">
    <name type="scientific">Mucor plumbeus</name>
    <dbReference type="NCBI Taxonomy" id="97098"/>
    <lineage>
        <taxon>Eukaryota</taxon>
        <taxon>Fungi</taxon>
        <taxon>Fungi incertae sedis</taxon>
        <taxon>Mucoromycota</taxon>
        <taxon>Mucoromycotina</taxon>
        <taxon>Mucoromycetes</taxon>
        <taxon>Mucorales</taxon>
        <taxon>Mucorineae</taxon>
        <taxon>Mucoraceae</taxon>
        <taxon>Mucor</taxon>
    </lineage>
</organism>
<feature type="compositionally biased region" description="Pro residues" evidence="8">
    <location>
        <begin position="538"/>
        <end position="550"/>
    </location>
</feature>
<keyword evidence="3 7" id="KW-0645">Protease</keyword>
<feature type="region of interest" description="Disordered" evidence="8">
    <location>
        <begin position="155"/>
        <end position="223"/>
    </location>
</feature>
<evidence type="ECO:0000256" key="4">
    <source>
        <dbReference type="ARBA" id="ARBA00022786"/>
    </source>
</evidence>
<dbReference type="CDD" id="cd02674">
    <property type="entry name" value="Peptidase_C19R"/>
    <property type="match status" value="1"/>
</dbReference>
<dbReference type="Proteomes" id="UP000650833">
    <property type="component" value="Unassembled WGS sequence"/>
</dbReference>
<evidence type="ECO:0000313" key="11">
    <source>
        <dbReference type="EMBL" id="KAG2203521.1"/>
    </source>
</evidence>
<name>A0A8H7R5G9_9FUNG</name>
<evidence type="ECO:0000256" key="5">
    <source>
        <dbReference type="ARBA" id="ARBA00022801"/>
    </source>
</evidence>
<sequence>MTLPTSIGVSPYPPPSLAELSRRATVDKTDMSKYSIKSWIATVSKLYEQGDFEYRKNCLDNAYVYYMKGCSIMVEVIAKHQNFKDAKKDPIYRQLKARTSDDILMLLEEISTKLQHNVQDQPEEDLIQQVMNKYPPVNDMPMAMSMPSPTHIDSSCFLDSLPSVPKHMPSNNGTEAKPTQRNNSNSSNNSNVSSPSASFMKMPEPQPHISASISPQQPPVTTNLLQLPTPSSKFSIPPTPIVDPKQLASWIVKKNDGNQPSVLILDVRPRQIFDQGFIKHKWIAQIEPLVLKQDVSSQKIEESMVMNPDAEQQIFSGRNQFDLVVYYDQNSQSLQTQNLNYLRAAIYELEFQKVLQRAPVMLSGGFDAWSQVIGEKGIFKYNNNSPTMSATNASNQGSPHQPKSHWLKDVIGRGGTDQNLALTPVKVHHTFYDYFSNSGSSGNKESMTKYNERHVATPPLRGVFSNTLYQPPSPSNTNTIYTMPIPRPSSPTTTDVETFATKYPDIRPNISNLQRKKTFIDNPFHGFTSTTNKQFDVPPLPPKPQRPLPQVPDTAATTTSTEASAPPLPPKGVYASSPPINNAYRTAPVSDNSFSQMGNVMIGTTGLKNLGNTCFMNSIIQCLSGTIPFARYFISGVFRQHINKENFLGTGGVLADNFASLLRTMWSENYNFISPVLFREALIKFAPQFRGSEQHDSQEFLNFLLDGIHEDCNLVRKRPTPPPESAEEEARFEQLPDWQASGIAWERYLERNSSVIVSLFQGQYRSRLTCLTCYATSTTYNSFMSLSLPIPAKKSGPLSVSIYQCLDYFVKEEVLDNDDAWHCPKCKTLRRASKSLTLSKLPDVLLIHLKRFSFDGPFKNKLETIVESPMSGLDLSRYVPSTMFPPDQPPEKSAFNYDLYAVSNHFGSLTGGHYTACVRNGYKNEWHNFDDSRFSVCDESKVLSRAAYNLFYVRSTVK</sequence>
<dbReference type="EMBL" id="JAEPRC010000227">
    <property type="protein sequence ID" value="KAG2203521.1"/>
    <property type="molecule type" value="Genomic_DNA"/>
</dbReference>
<feature type="compositionally biased region" description="Low complexity" evidence="8">
    <location>
        <begin position="551"/>
        <end position="565"/>
    </location>
</feature>
<feature type="region of interest" description="Disordered" evidence="8">
    <location>
        <begin position="464"/>
        <end position="495"/>
    </location>
</feature>
<dbReference type="InterPro" id="IPR001763">
    <property type="entry name" value="Rhodanese-like_dom"/>
</dbReference>
<feature type="compositionally biased region" description="Polar residues" evidence="8">
    <location>
        <begin position="169"/>
        <end position="181"/>
    </location>
</feature>
<dbReference type="PROSITE" id="PS00972">
    <property type="entry name" value="USP_1"/>
    <property type="match status" value="1"/>
</dbReference>
<dbReference type="Pfam" id="PF00443">
    <property type="entry name" value="UCH"/>
    <property type="match status" value="1"/>
</dbReference>
<feature type="region of interest" description="Disordered" evidence="8">
    <location>
        <begin position="530"/>
        <end position="579"/>
    </location>
</feature>
<dbReference type="SUPFAM" id="SSF140856">
    <property type="entry name" value="USP8 N-terminal domain-like"/>
    <property type="match status" value="1"/>
</dbReference>
<keyword evidence="12" id="KW-1185">Reference proteome</keyword>
<dbReference type="InterPro" id="IPR001394">
    <property type="entry name" value="Peptidase_C19_UCH"/>
</dbReference>
<dbReference type="PANTHER" id="PTHR21646">
    <property type="entry name" value="UBIQUITIN CARBOXYL-TERMINAL HYDROLASE"/>
    <property type="match status" value="1"/>
</dbReference>
<proteinExistence type="inferred from homology"/>
<dbReference type="GO" id="GO:0016579">
    <property type="term" value="P:protein deubiquitination"/>
    <property type="evidence" value="ECO:0007669"/>
    <property type="project" value="InterPro"/>
</dbReference>
<evidence type="ECO:0000256" key="7">
    <source>
        <dbReference type="RuleBase" id="RU366025"/>
    </source>
</evidence>
<dbReference type="SUPFAM" id="SSF54001">
    <property type="entry name" value="Cysteine proteinases"/>
    <property type="match status" value="1"/>
</dbReference>
<feature type="compositionally biased region" description="Polar residues" evidence="8">
    <location>
        <begin position="209"/>
        <end position="223"/>
    </location>
</feature>